<dbReference type="SUPFAM" id="SSF55874">
    <property type="entry name" value="ATPase domain of HSP90 chaperone/DNA topoisomerase II/histidine kinase"/>
    <property type="match status" value="1"/>
</dbReference>
<reference evidence="16 17" key="1">
    <citation type="submission" date="2019-08" db="EMBL/GenBank/DDBJ databases">
        <title>Bacillus genomes from the desert of Cuatro Cienegas, Coahuila.</title>
        <authorList>
            <person name="Olmedo-Alvarez G."/>
        </authorList>
    </citation>
    <scope>NUCLEOTIDE SEQUENCE [LARGE SCALE GENOMIC DNA]</scope>
    <source>
        <strain evidence="16 17">CH88_3T</strain>
    </source>
</reference>
<dbReference type="Gene3D" id="3.30.565.10">
    <property type="entry name" value="Histidine kinase-like ATPase, C-terminal domain"/>
    <property type="match status" value="1"/>
</dbReference>
<gene>
    <name evidence="16" type="primary">dcuS</name>
    <name evidence="16" type="ORF">FZC74_06930</name>
</gene>
<dbReference type="InterPro" id="IPR033463">
    <property type="entry name" value="sCache_3"/>
</dbReference>
<dbReference type="InterPro" id="IPR005467">
    <property type="entry name" value="His_kinase_dom"/>
</dbReference>
<dbReference type="Gene3D" id="1.10.287.130">
    <property type="match status" value="1"/>
</dbReference>
<comment type="subcellular location">
    <subcellularLocation>
        <location evidence="2">Cell membrane</location>
        <topology evidence="2">Multi-pass membrane protein</topology>
    </subcellularLocation>
</comment>
<comment type="catalytic activity">
    <reaction evidence="1">
        <text>ATP + protein L-histidine = ADP + protein N-phospho-L-histidine.</text>
        <dbReference type="EC" id="2.7.13.3"/>
    </reaction>
</comment>
<evidence type="ECO:0000259" key="15">
    <source>
        <dbReference type="PROSITE" id="PS50109"/>
    </source>
</evidence>
<dbReference type="Proteomes" id="UP000323393">
    <property type="component" value="Unassembled WGS sequence"/>
</dbReference>
<dbReference type="InterPro" id="IPR029151">
    <property type="entry name" value="Sensor-like_sf"/>
</dbReference>
<keyword evidence="4" id="KW-1003">Cell membrane</keyword>
<dbReference type="FunFam" id="3.30.450.20:FF:000018">
    <property type="entry name" value="Sensor histidine kinase DcuS"/>
    <property type="match status" value="1"/>
</dbReference>
<evidence type="ECO:0000256" key="9">
    <source>
        <dbReference type="ARBA" id="ARBA00022777"/>
    </source>
</evidence>
<keyword evidence="10" id="KW-0067">ATP-binding</keyword>
<dbReference type="AlphaFoldDB" id="A0AA95B6N5"/>
<dbReference type="InterPro" id="IPR016120">
    <property type="entry name" value="Sig_transdc_His_kin_SpoOB"/>
</dbReference>
<evidence type="ECO:0000256" key="12">
    <source>
        <dbReference type="ARBA" id="ARBA00023012"/>
    </source>
</evidence>
<protein>
    <recommendedName>
        <fullName evidence="3">histidine kinase</fullName>
        <ecNumber evidence="3">2.7.13.3</ecNumber>
    </recommendedName>
</protein>
<evidence type="ECO:0000256" key="7">
    <source>
        <dbReference type="ARBA" id="ARBA00022692"/>
    </source>
</evidence>
<evidence type="ECO:0000256" key="3">
    <source>
        <dbReference type="ARBA" id="ARBA00012438"/>
    </source>
</evidence>
<accession>A0AA95B6N5</accession>
<dbReference type="Gene3D" id="3.30.450.20">
    <property type="entry name" value="PAS domain"/>
    <property type="match status" value="2"/>
</dbReference>
<evidence type="ECO:0000256" key="1">
    <source>
        <dbReference type="ARBA" id="ARBA00000085"/>
    </source>
</evidence>
<dbReference type="EMBL" id="VTEU01000002">
    <property type="protein sequence ID" value="TYS59883.1"/>
    <property type="molecule type" value="Genomic_DNA"/>
</dbReference>
<organism evidence="16 17">
    <name type="scientific">Sutcliffiella horikoshii</name>
    <dbReference type="NCBI Taxonomy" id="79883"/>
    <lineage>
        <taxon>Bacteria</taxon>
        <taxon>Bacillati</taxon>
        <taxon>Bacillota</taxon>
        <taxon>Bacilli</taxon>
        <taxon>Bacillales</taxon>
        <taxon>Bacillaceae</taxon>
        <taxon>Sutcliffiella</taxon>
    </lineage>
</organism>
<keyword evidence="11 14" id="KW-1133">Transmembrane helix</keyword>
<evidence type="ECO:0000256" key="13">
    <source>
        <dbReference type="ARBA" id="ARBA00023136"/>
    </source>
</evidence>
<feature type="transmembrane region" description="Helical" evidence="14">
    <location>
        <begin position="173"/>
        <end position="195"/>
    </location>
</feature>
<evidence type="ECO:0000256" key="5">
    <source>
        <dbReference type="ARBA" id="ARBA00022553"/>
    </source>
</evidence>
<keyword evidence="12" id="KW-0902">Two-component regulatory system</keyword>
<dbReference type="InterPro" id="IPR039506">
    <property type="entry name" value="SPOB_a"/>
</dbReference>
<dbReference type="InterPro" id="IPR003594">
    <property type="entry name" value="HATPase_dom"/>
</dbReference>
<keyword evidence="9 16" id="KW-0418">Kinase</keyword>
<proteinExistence type="predicted"/>
<dbReference type="GO" id="GO:0005886">
    <property type="term" value="C:plasma membrane"/>
    <property type="evidence" value="ECO:0007669"/>
    <property type="project" value="UniProtKB-SubCell"/>
</dbReference>
<dbReference type="GO" id="GO:0005524">
    <property type="term" value="F:ATP binding"/>
    <property type="evidence" value="ECO:0007669"/>
    <property type="project" value="UniProtKB-KW"/>
</dbReference>
<evidence type="ECO:0000256" key="14">
    <source>
        <dbReference type="SAM" id="Phobius"/>
    </source>
</evidence>
<evidence type="ECO:0000256" key="11">
    <source>
        <dbReference type="ARBA" id="ARBA00022989"/>
    </source>
</evidence>
<dbReference type="InterPro" id="IPR013767">
    <property type="entry name" value="PAS_fold"/>
</dbReference>
<keyword evidence="7 14" id="KW-0812">Transmembrane</keyword>
<dbReference type="InterPro" id="IPR004358">
    <property type="entry name" value="Sig_transdc_His_kin-like_C"/>
</dbReference>
<dbReference type="GO" id="GO:0006355">
    <property type="term" value="P:regulation of DNA-templated transcription"/>
    <property type="evidence" value="ECO:0007669"/>
    <property type="project" value="InterPro"/>
</dbReference>
<dbReference type="PRINTS" id="PR00344">
    <property type="entry name" value="BCTRLSENSOR"/>
</dbReference>
<keyword evidence="13 14" id="KW-0472">Membrane</keyword>
<dbReference type="EC" id="2.7.13.3" evidence="3"/>
<dbReference type="SUPFAM" id="SSF55890">
    <property type="entry name" value="Sporulation response regulatory protein Spo0B"/>
    <property type="match status" value="1"/>
</dbReference>
<sequence length="530" mass="58142">MLKKLKLRPLIILLVCLVVALSLLITDILISQHVTKTIKEDKEEKAKMIARIVAKDDIVRQGLMVEEQALDIQSYAADVLETTDVLFIVVMDMEGIRKSHPNEENIGRPFEGGDELEVLAGKESTSISQGTLVTSLRTFTPVYDDQENQIGAVAVGISLDRLEESVLASHGKLLIGSLLGLITGIIGAILIAAYIKRTLYGLEPFAIAKILQERDTMLQSVHEGIIAVDKEARIVLVNKSALAIFQKAGLKGNPVGMKVNEYMPSSRLDNVLATGTPELDEELEINGLSCLVNRVPLQVDGQIVGAISTFRDKTEVDLLAEQLTGVKSYAEALRAQSHEFMNKLQVILGMVRLKNYDELVGFINETVQNRHKEIGVVTTNIENPVLSGFILGKLSYARESGVELTIQTETKIPETFSSDTIHELITILGNLIDNAIEAVKNSDRKKVDVTLSLKEDTLTILVEDTGSGIGDMVLKNIFSKGYSTKGPNRGYGLFLLKKSVDKLGGTVVVDTFQNKGTTFQIDIPYRGEQR</sequence>
<comment type="caution">
    <text evidence="16">The sequence shown here is derived from an EMBL/GenBank/DDBJ whole genome shotgun (WGS) entry which is preliminary data.</text>
</comment>
<dbReference type="GO" id="GO:0000155">
    <property type="term" value="F:phosphorelay sensor kinase activity"/>
    <property type="evidence" value="ECO:0007669"/>
    <property type="project" value="InterPro"/>
</dbReference>
<dbReference type="PANTHER" id="PTHR43547:SF10">
    <property type="entry name" value="SENSOR HISTIDINE KINASE DCUS"/>
    <property type="match status" value="1"/>
</dbReference>
<evidence type="ECO:0000256" key="10">
    <source>
        <dbReference type="ARBA" id="ARBA00022840"/>
    </source>
</evidence>
<dbReference type="Pfam" id="PF00989">
    <property type="entry name" value="PAS"/>
    <property type="match status" value="1"/>
</dbReference>
<dbReference type="NCBIfam" id="NF008298">
    <property type="entry name" value="PRK11086.1"/>
    <property type="match status" value="1"/>
</dbReference>
<dbReference type="InterPro" id="IPR036890">
    <property type="entry name" value="HATPase_C_sf"/>
</dbReference>
<evidence type="ECO:0000256" key="4">
    <source>
        <dbReference type="ARBA" id="ARBA00022475"/>
    </source>
</evidence>
<keyword evidence="5" id="KW-0597">Phosphoprotein</keyword>
<dbReference type="InterPro" id="IPR035965">
    <property type="entry name" value="PAS-like_dom_sf"/>
</dbReference>
<keyword evidence="6 16" id="KW-0808">Transferase</keyword>
<keyword evidence="8" id="KW-0547">Nucleotide-binding</keyword>
<name>A0AA95B6N5_9BACI</name>
<dbReference type="PROSITE" id="PS50109">
    <property type="entry name" value="HIS_KIN"/>
    <property type="match status" value="1"/>
</dbReference>
<evidence type="ECO:0000313" key="16">
    <source>
        <dbReference type="EMBL" id="TYS59883.1"/>
    </source>
</evidence>
<feature type="domain" description="Histidine kinase" evidence="15">
    <location>
        <begin position="335"/>
        <end position="527"/>
    </location>
</feature>
<dbReference type="SUPFAM" id="SSF55785">
    <property type="entry name" value="PYP-like sensor domain (PAS domain)"/>
    <property type="match status" value="1"/>
</dbReference>
<dbReference type="PANTHER" id="PTHR43547">
    <property type="entry name" value="TWO-COMPONENT HISTIDINE KINASE"/>
    <property type="match status" value="1"/>
</dbReference>
<evidence type="ECO:0000256" key="2">
    <source>
        <dbReference type="ARBA" id="ARBA00004651"/>
    </source>
</evidence>
<dbReference type="Pfam" id="PF17203">
    <property type="entry name" value="sCache_3_2"/>
    <property type="match status" value="1"/>
</dbReference>
<dbReference type="SUPFAM" id="SSF103190">
    <property type="entry name" value="Sensory domain-like"/>
    <property type="match status" value="1"/>
</dbReference>
<evidence type="ECO:0000313" key="17">
    <source>
        <dbReference type="Proteomes" id="UP000323393"/>
    </source>
</evidence>
<dbReference type="Pfam" id="PF14689">
    <property type="entry name" value="SPOB_a"/>
    <property type="match status" value="1"/>
</dbReference>
<evidence type="ECO:0000256" key="8">
    <source>
        <dbReference type="ARBA" id="ARBA00022741"/>
    </source>
</evidence>
<evidence type="ECO:0000256" key="6">
    <source>
        <dbReference type="ARBA" id="ARBA00022679"/>
    </source>
</evidence>
<dbReference type="SMART" id="SM00387">
    <property type="entry name" value="HATPase_c"/>
    <property type="match status" value="1"/>
</dbReference>
<dbReference type="Pfam" id="PF02518">
    <property type="entry name" value="HATPase_c"/>
    <property type="match status" value="1"/>
</dbReference>
<dbReference type="RefSeq" id="WP_148965364.1">
    <property type="nucleotide sequence ID" value="NZ_VTEU01000002.1"/>
</dbReference>